<dbReference type="EMBL" id="FTMS01000007">
    <property type="protein sequence ID" value="SIQ31709.1"/>
    <property type="molecule type" value="Genomic_DNA"/>
</dbReference>
<keyword evidence="3" id="KW-1185">Reference proteome</keyword>
<dbReference type="Proteomes" id="UP000186400">
    <property type="component" value="Unassembled WGS sequence"/>
</dbReference>
<dbReference type="InterPro" id="IPR002560">
    <property type="entry name" value="Transposase_DDE"/>
</dbReference>
<dbReference type="PANTHER" id="PTHR33498">
    <property type="entry name" value="TRANSPOSASE FOR INSERTION SEQUENCE ELEMENT IS1557"/>
    <property type="match status" value="1"/>
</dbReference>
<reference evidence="2 3" key="1">
    <citation type="submission" date="2017-01" db="EMBL/GenBank/DDBJ databases">
        <authorList>
            <person name="Mah S.A."/>
            <person name="Swanson W.J."/>
            <person name="Moy G.W."/>
            <person name="Vacquier V.D."/>
        </authorList>
    </citation>
    <scope>NUCLEOTIDE SEQUENCE [LARGE SCALE GENOMIC DNA]</scope>
    <source>
        <strain evidence="2 3">ASpG1</strain>
    </source>
</reference>
<dbReference type="AlphaFoldDB" id="A0A1N6RSE5"/>
<evidence type="ECO:0000259" key="1">
    <source>
        <dbReference type="Pfam" id="PF01610"/>
    </source>
</evidence>
<gene>
    <name evidence="2" type="ORF">SAMN05920897_1071</name>
</gene>
<evidence type="ECO:0000313" key="3">
    <source>
        <dbReference type="Proteomes" id="UP000186400"/>
    </source>
</evidence>
<protein>
    <submittedName>
        <fullName evidence="2">Transposase</fullName>
    </submittedName>
</protein>
<feature type="non-terminal residue" evidence="2">
    <location>
        <position position="1"/>
    </location>
</feature>
<dbReference type="InterPro" id="IPR047951">
    <property type="entry name" value="Transpos_ISL3"/>
</dbReference>
<sequence length="142" mass="16983">EPGFPSPFFQVSTTVFRLYPLIHKQIVRASTLEVNKELSLVYIMKEHLNHLWRFDDHIAARAWWHQWYRMALESNIDALIKFARNLSIHMEGLLAHTRCRLNTGVLEGMNNKIKVIKRVTYGFRDDEYFFLRIRHAFPGIRR</sequence>
<dbReference type="RefSeq" id="WP_143559147.1">
    <property type="nucleotide sequence ID" value="NZ_FTMS01000007.1"/>
</dbReference>
<dbReference type="PANTHER" id="PTHR33498:SF1">
    <property type="entry name" value="TRANSPOSASE FOR INSERTION SEQUENCE ELEMENT IS1557"/>
    <property type="match status" value="1"/>
</dbReference>
<feature type="domain" description="Transposase IS204/IS1001/IS1096/IS1165 DDE" evidence="1">
    <location>
        <begin position="27"/>
        <end position="133"/>
    </location>
</feature>
<name>A0A1N6RSE5_9SPIO</name>
<organism evidence="2 3">
    <name type="scientific">Alkalispirochaeta americana</name>
    <dbReference type="NCBI Taxonomy" id="159291"/>
    <lineage>
        <taxon>Bacteria</taxon>
        <taxon>Pseudomonadati</taxon>
        <taxon>Spirochaetota</taxon>
        <taxon>Spirochaetia</taxon>
        <taxon>Spirochaetales</taxon>
        <taxon>Spirochaetaceae</taxon>
        <taxon>Alkalispirochaeta</taxon>
    </lineage>
</organism>
<proteinExistence type="predicted"/>
<evidence type="ECO:0000313" key="2">
    <source>
        <dbReference type="EMBL" id="SIQ31709.1"/>
    </source>
</evidence>
<accession>A0A1N6RSE5</accession>
<dbReference type="Pfam" id="PF01610">
    <property type="entry name" value="DDE_Tnp_ISL3"/>
    <property type="match status" value="1"/>
</dbReference>